<reference evidence="2" key="1">
    <citation type="submission" date="2020-12" db="EMBL/GenBank/DDBJ databases">
        <title>Metabolic potential, ecology and presence of endohyphal bacteria is reflected in genomic diversity of Mucoromycotina.</title>
        <authorList>
            <person name="Muszewska A."/>
            <person name="Okrasinska A."/>
            <person name="Steczkiewicz K."/>
            <person name="Drgas O."/>
            <person name="Orlowska M."/>
            <person name="Perlinska-Lenart U."/>
            <person name="Aleksandrzak-Piekarczyk T."/>
            <person name="Szatraj K."/>
            <person name="Zielenkiewicz U."/>
            <person name="Pilsyk S."/>
            <person name="Malc E."/>
            <person name="Mieczkowski P."/>
            <person name="Kruszewska J.S."/>
            <person name="Biernat P."/>
            <person name="Pawlowska J."/>
        </authorList>
    </citation>
    <scope>NUCLEOTIDE SEQUENCE</scope>
    <source>
        <strain evidence="2">WA0000051536</strain>
    </source>
</reference>
<gene>
    <name evidence="2" type="ORF">INT44_002894</name>
</gene>
<keyword evidence="3" id="KW-1185">Reference proteome</keyword>
<comment type="caution">
    <text evidence="2">The sequence shown here is derived from an EMBL/GenBank/DDBJ whole genome shotgun (WGS) entry which is preliminary data.</text>
</comment>
<evidence type="ECO:0000313" key="3">
    <source>
        <dbReference type="Proteomes" id="UP000612746"/>
    </source>
</evidence>
<feature type="region of interest" description="Disordered" evidence="1">
    <location>
        <begin position="148"/>
        <end position="195"/>
    </location>
</feature>
<dbReference type="AlphaFoldDB" id="A0A8H7Q6X6"/>
<name>A0A8H7Q6X6_9FUNG</name>
<sequence length="338" mass="37682">MLRLVHPPTHMPPESDLLKKIRNNRTLLLPRLELWRAEIQAQAEAANANPSYTLGKLLGYIGEVLRFPSSYSVEETKSPNGYYCKIILPENCTFINEYPSETAINAMISSTSLAVGAILEACFKRDEVPVPKKVKKRQHDNIMGVVEENTFMTDATATTSTTTTNTPPTPTTPAQSPSNGRPAPTEQTSLSSKKRKIEEVTVDSEPFVTDGGTYMEKLIGEGPDGQSLIDRTHMQLNLSEFTYRGLFAAITTTMKWGVVYKNRKTEDSQCELNMVVDPKDGHLPWMVSEVRPSEKVARDAAIKRFFQLLTDEGIFRVNPMLPSIETMKGYTPPASNVH</sequence>
<feature type="compositionally biased region" description="Low complexity" evidence="1">
    <location>
        <begin position="153"/>
        <end position="178"/>
    </location>
</feature>
<evidence type="ECO:0000256" key="1">
    <source>
        <dbReference type="SAM" id="MobiDB-lite"/>
    </source>
</evidence>
<protein>
    <submittedName>
        <fullName evidence="2">Uncharacterized protein</fullName>
    </submittedName>
</protein>
<accession>A0A8H7Q6X6</accession>
<evidence type="ECO:0000313" key="2">
    <source>
        <dbReference type="EMBL" id="KAG2186670.1"/>
    </source>
</evidence>
<dbReference type="OrthoDB" id="2400499at2759"/>
<proteinExistence type="predicted"/>
<organism evidence="2 3">
    <name type="scientific">Umbelopsis vinacea</name>
    <dbReference type="NCBI Taxonomy" id="44442"/>
    <lineage>
        <taxon>Eukaryota</taxon>
        <taxon>Fungi</taxon>
        <taxon>Fungi incertae sedis</taxon>
        <taxon>Mucoromycota</taxon>
        <taxon>Mucoromycotina</taxon>
        <taxon>Umbelopsidomycetes</taxon>
        <taxon>Umbelopsidales</taxon>
        <taxon>Umbelopsidaceae</taxon>
        <taxon>Umbelopsis</taxon>
    </lineage>
</organism>
<dbReference type="EMBL" id="JAEPRA010000004">
    <property type="protein sequence ID" value="KAG2186670.1"/>
    <property type="molecule type" value="Genomic_DNA"/>
</dbReference>
<dbReference type="Proteomes" id="UP000612746">
    <property type="component" value="Unassembled WGS sequence"/>
</dbReference>